<dbReference type="FunFam" id="3.30.160.60:FF:002343">
    <property type="entry name" value="Zinc finger protein 33A"/>
    <property type="match status" value="1"/>
</dbReference>
<dbReference type="InterPro" id="IPR036236">
    <property type="entry name" value="Znf_C2H2_sf"/>
</dbReference>
<evidence type="ECO:0000256" key="3">
    <source>
        <dbReference type="ARBA" id="ARBA00022771"/>
    </source>
</evidence>
<proteinExistence type="predicted"/>
<feature type="region of interest" description="Disordered" evidence="7">
    <location>
        <begin position="159"/>
        <end position="230"/>
    </location>
</feature>
<sequence>LYSWDSTQEDHTIPHHHQTEELKDIKDEIKKEEEEMLVSGAQQSMEVDSLHYSQDSTQEDQSIPHHHQDKLGKDIKLEVKEEEEEALVSGEQQSMEEMTMKNEQEESSLYINRSGHYVLNNVSSEYKAEENPTTQRSPGVNRITQIIHHGTYHIERSWDFSDPEESSDNPHTIIFESHSTDKSTDPSNPEDSSLNHEGSHTGEHSLSSTVSGNSSKETREPPTHQKSHKSFIQKVHLFLHQRTHTGERPFSCSECGKGFNMKRKLVAHQRSHTGERPYSCSKCGKCFSQKSAHDRHQEIHMD</sequence>
<feature type="region of interest" description="Disordered" evidence="7">
    <location>
        <begin position="1"/>
        <end position="72"/>
    </location>
</feature>
<organism evidence="9 10">
    <name type="scientific">Aquarana catesbeiana</name>
    <name type="common">American bullfrog</name>
    <name type="synonym">Rana catesbeiana</name>
    <dbReference type="NCBI Taxonomy" id="8400"/>
    <lineage>
        <taxon>Eukaryota</taxon>
        <taxon>Metazoa</taxon>
        <taxon>Chordata</taxon>
        <taxon>Craniata</taxon>
        <taxon>Vertebrata</taxon>
        <taxon>Euteleostomi</taxon>
        <taxon>Amphibia</taxon>
        <taxon>Batrachia</taxon>
        <taxon>Anura</taxon>
        <taxon>Neobatrachia</taxon>
        <taxon>Ranoidea</taxon>
        <taxon>Ranidae</taxon>
        <taxon>Aquarana</taxon>
    </lineage>
</organism>
<feature type="domain" description="C2H2-type" evidence="8">
    <location>
        <begin position="229"/>
        <end position="249"/>
    </location>
</feature>
<dbReference type="PANTHER" id="PTHR23235:SF142">
    <property type="entry name" value="ZINC FINGER PROTEIN 384"/>
    <property type="match status" value="1"/>
</dbReference>
<dbReference type="InterPro" id="IPR013087">
    <property type="entry name" value="Znf_C2H2_type"/>
</dbReference>
<dbReference type="PROSITE" id="PS50157">
    <property type="entry name" value="ZINC_FINGER_C2H2_2"/>
    <property type="match status" value="3"/>
</dbReference>
<dbReference type="Pfam" id="PF00096">
    <property type="entry name" value="zf-C2H2"/>
    <property type="match status" value="2"/>
</dbReference>
<dbReference type="FunFam" id="3.30.160.60:FF:002005">
    <property type="entry name" value="Zinc finger protein 200"/>
    <property type="match status" value="1"/>
</dbReference>
<keyword evidence="1" id="KW-0479">Metal-binding</keyword>
<accession>A0A2G9QFW8</accession>
<dbReference type="GO" id="GO:0000981">
    <property type="term" value="F:DNA-binding transcription factor activity, RNA polymerase II-specific"/>
    <property type="evidence" value="ECO:0007669"/>
    <property type="project" value="TreeGrafter"/>
</dbReference>
<protein>
    <recommendedName>
        <fullName evidence="8">C2H2-type domain-containing protein</fullName>
    </recommendedName>
</protein>
<feature type="compositionally biased region" description="Polar residues" evidence="7">
    <location>
        <begin position="40"/>
        <end position="61"/>
    </location>
</feature>
<dbReference type="SUPFAM" id="SSF57667">
    <property type="entry name" value="beta-beta-alpha zinc fingers"/>
    <property type="match status" value="1"/>
</dbReference>
<feature type="compositionally biased region" description="Polar residues" evidence="7">
    <location>
        <begin position="204"/>
        <end position="215"/>
    </location>
</feature>
<evidence type="ECO:0000256" key="1">
    <source>
        <dbReference type="ARBA" id="ARBA00022723"/>
    </source>
</evidence>
<keyword evidence="5" id="KW-0539">Nucleus</keyword>
<reference evidence="10" key="1">
    <citation type="journal article" date="2017" name="Nat. Commun.">
        <title>The North American bullfrog draft genome provides insight into hormonal regulation of long noncoding RNA.</title>
        <authorList>
            <person name="Hammond S.A."/>
            <person name="Warren R.L."/>
            <person name="Vandervalk B.P."/>
            <person name="Kucuk E."/>
            <person name="Khan H."/>
            <person name="Gibb E.A."/>
            <person name="Pandoh P."/>
            <person name="Kirk H."/>
            <person name="Zhao Y."/>
            <person name="Jones M."/>
            <person name="Mungall A.J."/>
            <person name="Coope R."/>
            <person name="Pleasance S."/>
            <person name="Moore R.A."/>
            <person name="Holt R.A."/>
            <person name="Round J.M."/>
            <person name="Ohora S."/>
            <person name="Walle B.V."/>
            <person name="Veldhoen N."/>
            <person name="Helbing C.C."/>
            <person name="Birol I."/>
        </authorList>
    </citation>
    <scope>NUCLEOTIDE SEQUENCE [LARGE SCALE GENOMIC DNA]</scope>
</reference>
<keyword evidence="3 6" id="KW-0863">Zinc-finger</keyword>
<feature type="non-terminal residue" evidence="9">
    <location>
        <position position="1"/>
    </location>
</feature>
<keyword evidence="2" id="KW-0677">Repeat</keyword>
<dbReference type="EMBL" id="KV987931">
    <property type="protein sequence ID" value="PIO14496.1"/>
    <property type="molecule type" value="Genomic_DNA"/>
</dbReference>
<evidence type="ECO:0000256" key="4">
    <source>
        <dbReference type="ARBA" id="ARBA00022833"/>
    </source>
</evidence>
<evidence type="ECO:0000313" key="9">
    <source>
        <dbReference type="EMBL" id="PIO14496.1"/>
    </source>
</evidence>
<evidence type="ECO:0000256" key="5">
    <source>
        <dbReference type="ARBA" id="ARBA00023242"/>
    </source>
</evidence>
<feature type="compositionally biased region" description="Basic and acidic residues" evidence="7">
    <location>
        <begin position="8"/>
        <end position="33"/>
    </location>
</feature>
<evidence type="ECO:0000256" key="6">
    <source>
        <dbReference type="PROSITE-ProRule" id="PRU00042"/>
    </source>
</evidence>
<name>A0A2G9QFW8_AQUCT</name>
<dbReference type="PROSITE" id="PS00028">
    <property type="entry name" value="ZINC_FINGER_C2H2_1"/>
    <property type="match status" value="2"/>
</dbReference>
<evidence type="ECO:0000259" key="8">
    <source>
        <dbReference type="PROSITE" id="PS50157"/>
    </source>
</evidence>
<evidence type="ECO:0000256" key="7">
    <source>
        <dbReference type="SAM" id="MobiDB-lite"/>
    </source>
</evidence>
<gene>
    <name evidence="9" type="ORF">AB205_0025940</name>
</gene>
<dbReference type="Gene3D" id="3.30.160.60">
    <property type="entry name" value="Classic Zinc Finger"/>
    <property type="match status" value="3"/>
</dbReference>
<dbReference type="PANTHER" id="PTHR23235">
    <property type="entry name" value="KRUEPPEL-LIKE TRANSCRIPTION FACTOR"/>
    <property type="match status" value="1"/>
</dbReference>
<keyword evidence="4" id="KW-0862">Zinc</keyword>
<keyword evidence="10" id="KW-1185">Reference proteome</keyword>
<evidence type="ECO:0000256" key="2">
    <source>
        <dbReference type="ARBA" id="ARBA00022737"/>
    </source>
</evidence>
<dbReference type="Proteomes" id="UP000228934">
    <property type="component" value="Unassembled WGS sequence"/>
</dbReference>
<feature type="compositionally biased region" description="Basic and acidic residues" evidence="7">
    <location>
        <begin position="193"/>
        <end position="203"/>
    </location>
</feature>
<dbReference type="GO" id="GO:0008270">
    <property type="term" value="F:zinc ion binding"/>
    <property type="evidence" value="ECO:0007669"/>
    <property type="project" value="UniProtKB-KW"/>
</dbReference>
<dbReference type="GO" id="GO:0000978">
    <property type="term" value="F:RNA polymerase II cis-regulatory region sequence-specific DNA binding"/>
    <property type="evidence" value="ECO:0007669"/>
    <property type="project" value="TreeGrafter"/>
</dbReference>
<evidence type="ECO:0000313" key="10">
    <source>
        <dbReference type="Proteomes" id="UP000228934"/>
    </source>
</evidence>
<feature type="domain" description="C2H2-type" evidence="8">
    <location>
        <begin position="250"/>
        <end position="277"/>
    </location>
</feature>
<dbReference type="AlphaFoldDB" id="A0A2G9QFW8"/>
<feature type="domain" description="C2H2-type" evidence="8">
    <location>
        <begin position="278"/>
        <end position="302"/>
    </location>
</feature>
<dbReference type="SMART" id="SM00355">
    <property type="entry name" value="ZnF_C2H2"/>
    <property type="match status" value="2"/>
</dbReference>
<dbReference type="OrthoDB" id="654211at2759"/>
<feature type="region of interest" description="Disordered" evidence="7">
    <location>
        <begin position="84"/>
        <end position="106"/>
    </location>
</feature>